<feature type="domain" description="ABC3 transporter permease C-terminal" evidence="7">
    <location>
        <begin position="675"/>
        <end position="784"/>
    </location>
</feature>
<protein>
    <submittedName>
        <fullName evidence="9">ABC-type antimicrobial peptide transport system permease subunit</fullName>
    </submittedName>
</protein>
<dbReference type="Proteomes" id="UP000294498">
    <property type="component" value="Unassembled WGS sequence"/>
</dbReference>
<feature type="domain" description="ABC3 transporter permease C-terminal" evidence="7">
    <location>
        <begin position="291"/>
        <end position="398"/>
    </location>
</feature>
<evidence type="ECO:0000256" key="1">
    <source>
        <dbReference type="ARBA" id="ARBA00004651"/>
    </source>
</evidence>
<feature type="transmembrane region" description="Helical" evidence="6">
    <location>
        <begin position="672"/>
        <end position="696"/>
    </location>
</feature>
<feature type="domain" description="MacB-like periplasmic core" evidence="8">
    <location>
        <begin position="20"/>
        <end position="241"/>
    </location>
</feature>
<evidence type="ECO:0000313" key="10">
    <source>
        <dbReference type="Proteomes" id="UP000294498"/>
    </source>
</evidence>
<keyword evidence="5 6" id="KW-0472">Membrane</keyword>
<evidence type="ECO:0000259" key="8">
    <source>
        <dbReference type="Pfam" id="PF12704"/>
    </source>
</evidence>
<keyword evidence="2" id="KW-1003">Cell membrane</keyword>
<dbReference type="PANTHER" id="PTHR30572:SF18">
    <property type="entry name" value="ABC-TYPE MACROLIDE FAMILY EXPORT SYSTEM PERMEASE COMPONENT 2"/>
    <property type="match status" value="1"/>
</dbReference>
<dbReference type="RefSeq" id="WP_133999842.1">
    <property type="nucleotide sequence ID" value="NZ_SODV01000002.1"/>
</dbReference>
<comment type="subcellular location">
    <subcellularLocation>
        <location evidence="1">Cell membrane</location>
        <topology evidence="1">Multi-pass membrane protein</topology>
    </subcellularLocation>
</comment>
<dbReference type="GO" id="GO:0005886">
    <property type="term" value="C:plasma membrane"/>
    <property type="evidence" value="ECO:0007669"/>
    <property type="project" value="UniProtKB-SubCell"/>
</dbReference>
<dbReference type="PANTHER" id="PTHR30572">
    <property type="entry name" value="MEMBRANE COMPONENT OF TRANSPORTER-RELATED"/>
    <property type="match status" value="1"/>
</dbReference>
<evidence type="ECO:0000256" key="2">
    <source>
        <dbReference type="ARBA" id="ARBA00022475"/>
    </source>
</evidence>
<keyword evidence="10" id="KW-1185">Reference proteome</keyword>
<keyword evidence="4 6" id="KW-1133">Transmembrane helix</keyword>
<organism evidence="9 10">
    <name type="scientific">Dinghuibacter silviterrae</name>
    <dbReference type="NCBI Taxonomy" id="1539049"/>
    <lineage>
        <taxon>Bacteria</taxon>
        <taxon>Pseudomonadati</taxon>
        <taxon>Bacteroidota</taxon>
        <taxon>Chitinophagia</taxon>
        <taxon>Chitinophagales</taxon>
        <taxon>Chitinophagaceae</taxon>
        <taxon>Dinghuibacter</taxon>
    </lineage>
</organism>
<feature type="transmembrane region" description="Helical" evidence="6">
    <location>
        <begin position="758"/>
        <end position="785"/>
    </location>
</feature>
<dbReference type="InterPro" id="IPR050250">
    <property type="entry name" value="Macrolide_Exporter_MacB"/>
</dbReference>
<feature type="transmembrane region" description="Helical" evidence="6">
    <location>
        <begin position="285"/>
        <end position="307"/>
    </location>
</feature>
<dbReference type="GO" id="GO:0022857">
    <property type="term" value="F:transmembrane transporter activity"/>
    <property type="evidence" value="ECO:0007669"/>
    <property type="project" value="TreeGrafter"/>
</dbReference>
<evidence type="ECO:0000313" key="9">
    <source>
        <dbReference type="EMBL" id="TDW97499.1"/>
    </source>
</evidence>
<evidence type="ECO:0000256" key="4">
    <source>
        <dbReference type="ARBA" id="ARBA00022989"/>
    </source>
</evidence>
<gene>
    <name evidence="9" type="ORF">EDB95_5349</name>
</gene>
<evidence type="ECO:0000256" key="5">
    <source>
        <dbReference type="ARBA" id="ARBA00023136"/>
    </source>
</evidence>
<dbReference type="Pfam" id="PF12704">
    <property type="entry name" value="MacB_PCD"/>
    <property type="match status" value="2"/>
</dbReference>
<feature type="transmembrane region" description="Helical" evidence="6">
    <location>
        <begin position="21"/>
        <end position="41"/>
    </location>
</feature>
<sequence>MLKNYLIAAYRNLVKHRVHSAINVLGLAVGMAVALLIGLWIKDELTYDKNFEHYDQLGVIWQNTIANGHVETWDDTPWPMGGELRANYAKDFSRVAMMAGPYGFLLGKGDKTMAANGAYAEAPMAEMLSLDMVSGSRKGLEGDPDGVLLSASLAREIFGDEQALGKVLRIDNQADLKVEGVYRDLPDNCSFSGMRFMANWDQLTRRQHFATQDNPWRSNSFSTYVELRPGVSPAQASQDIEYAKLKRVRQDEVLHHGLIFVHAMPRWRLHSDFREGKYAGGFIEYVWMFGLIGFGVLLLACINFMNLSTARSERRAKEVGVRKAIGSLRGQLIGQFMGESILVVVMAFVVALGLAQAALPFFNGVANKMLHIPWGSGAFWGAVALFCGVTGLIAGSYPALYLSSFRPVKVLKGTFKAGRWAALPRRALVVLQFTISVILIVGTVVVFRQIDFSKDRPVGYDRQGLFMVSMFTPDIHQHFPVVRDELLKTGLIAEAAESSSPTTGVWSTNSDFEWVGKTPGLSLDFPNIEVSPEYGKTVGWQFLDGRDFSRAEPGDTAAFVANETVVHFMGLQHPVGQIIRWDGHPFKLVGVIKDMLMESPYAAVRPTFYHLLPKDDYAKVMVRIAPGAGPHDALAKTEAIFKRFAPSQPFDVQFADTDFALKFGDEERIGRLAGFFTALAVFISCLGLFALASFTAEQRVKEIGIRKVLGASVVQLWEMLSREFVVLVGLSLGIALPVAFYLTRRWLQHYSYRSDLPWWIFAGAAVCALALTLATVSVQAVRAALANPVRSLRTE</sequence>
<feature type="domain" description="MacB-like periplasmic core" evidence="8">
    <location>
        <begin position="434"/>
        <end position="638"/>
    </location>
</feature>
<accession>A0A4R8DID4</accession>
<dbReference type="AlphaFoldDB" id="A0A4R8DID4"/>
<dbReference type="Pfam" id="PF02687">
    <property type="entry name" value="FtsX"/>
    <property type="match status" value="2"/>
</dbReference>
<proteinExistence type="predicted"/>
<comment type="caution">
    <text evidence="9">The sequence shown here is derived from an EMBL/GenBank/DDBJ whole genome shotgun (WGS) entry which is preliminary data.</text>
</comment>
<evidence type="ECO:0000256" key="6">
    <source>
        <dbReference type="SAM" id="Phobius"/>
    </source>
</evidence>
<keyword evidence="3 6" id="KW-0812">Transmembrane</keyword>
<dbReference type="InterPro" id="IPR025857">
    <property type="entry name" value="MacB_PCD"/>
</dbReference>
<feature type="transmembrane region" description="Helical" evidence="6">
    <location>
        <begin position="724"/>
        <end position="743"/>
    </location>
</feature>
<evidence type="ECO:0000256" key="3">
    <source>
        <dbReference type="ARBA" id="ARBA00022692"/>
    </source>
</evidence>
<feature type="transmembrane region" description="Helical" evidence="6">
    <location>
        <begin position="379"/>
        <end position="402"/>
    </location>
</feature>
<feature type="transmembrane region" description="Helical" evidence="6">
    <location>
        <begin position="341"/>
        <end position="359"/>
    </location>
</feature>
<dbReference type="InterPro" id="IPR003838">
    <property type="entry name" value="ABC3_permease_C"/>
</dbReference>
<evidence type="ECO:0000259" key="7">
    <source>
        <dbReference type="Pfam" id="PF02687"/>
    </source>
</evidence>
<dbReference type="EMBL" id="SODV01000002">
    <property type="protein sequence ID" value="TDW97499.1"/>
    <property type="molecule type" value="Genomic_DNA"/>
</dbReference>
<reference evidence="9 10" key="1">
    <citation type="submission" date="2019-03" db="EMBL/GenBank/DDBJ databases">
        <title>Genomic Encyclopedia of Type Strains, Phase IV (KMG-IV): sequencing the most valuable type-strain genomes for metagenomic binning, comparative biology and taxonomic classification.</title>
        <authorList>
            <person name="Goeker M."/>
        </authorList>
    </citation>
    <scope>NUCLEOTIDE SEQUENCE [LARGE SCALE GENOMIC DNA]</scope>
    <source>
        <strain evidence="9 10">DSM 100059</strain>
    </source>
</reference>
<feature type="transmembrane region" description="Helical" evidence="6">
    <location>
        <begin position="423"/>
        <end position="447"/>
    </location>
</feature>
<dbReference type="OrthoDB" id="5933722at2"/>
<name>A0A4R8DID4_9BACT</name>